<evidence type="ECO:0000256" key="12">
    <source>
        <dbReference type="PROSITE-ProRule" id="PRU10141"/>
    </source>
</evidence>
<dbReference type="PROSITE" id="PS00107">
    <property type="entry name" value="PROTEIN_KINASE_ATP"/>
    <property type="match status" value="1"/>
</dbReference>
<keyword evidence="7 12" id="KW-0547">Nucleotide-binding</keyword>
<dbReference type="InterPro" id="IPR051931">
    <property type="entry name" value="PAK3-like"/>
</dbReference>
<evidence type="ECO:0000256" key="11">
    <source>
        <dbReference type="ARBA" id="ARBA00048679"/>
    </source>
</evidence>
<evidence type="ECO:0000259" key="15">
    <source>
        <dbReference type="PROSITE" id="PS50011"/>
    </source>
</evidence>
<dbReference type="InterPro" id="IPR033923">
    <property type="entry name" value="PAK_BD"/>
</dbReference>
<feature type="compositionally biased region" description="Basic and acidic residues" evidence="14">
    <location>
        <begin position="13"/>
        <end position="24"/>
    </location>
</feature>
<comment type="catalytic activity">
    <reaction evidence="10">
        <text>L-threonyl-[protein] + ATP = O-phospho-L-threonyl-[protein] + ADP + H(+)</text>
        <dbReference type="Rhea" id="RHEA:46608"/>
        <dbReference type="Rhea" id="RHEA-COMP:11060"/>
        <dbReference type="Rhea" id="RHEA-COMP:11605"/>
        <dbReference type="ChEBI" id="CHEBI:15378"/>
        <dbReference type="ChEBI" id="CHEBI:30013"/>
        <dbReference type="ChEBI" id="CHEBI:30616"/>
        <dbReference type="ChEBI" id="CHEBI:61977"/>
        <dbReference type="ChEBI" id="CHEBI:456216"/>
        <dbReference type="EC" id="2.7.11.1"/>
    </reaction>
</comment>
<dbReference type="PROSITE" id="PS50011">
    <property type="entry name" value="PROTEIN_KINASE_DOM"/>
    <property type="match status" value="1"/>
</dbReference>
<dbReference type="Proteomes" id="UP001374579">
    <property type="component" value="Unassembled WGS sequence"/>
</dbReference>
<evidence type="ECO:0000256" key="7">
    <source>
        <dbReference type="ARBA" id="ARBA00022741"/>
    </source>
</evidence>
<keyword evidence="4" id="KW-0963">Cytoplasm</keyword>
<keyword evidence="9 12" id="KW-0067">ATP-binding</keyword>
<feature type="region of interest" description="Disordered" evidence="14">
    <location>
        <begin position="116"/>
        <end position="181"/>
    </location>
</feature>
<evidence type="ECO:0000256" key="4">
    <source>
        <dbReference type="ARBA" id="ARBA00022490"/>
    </source>
</evidence>
<dbReference type="InterPro" id="IPR000095">
    <property type="entry name" value="CRIB_dom"/>
</dbReference>
<comment type="caution">
    <text evidence="16">The sequence shown here is derived from an EMBL/GenBank/DDBJ whole genome shotgun (WGS) entry which is preliminary data.</text>
</comment>
<comment type="similarity">
    <text evidence="2">Belongs to the protein kinase superfamily. STE Ser/Thr protein kinase family. STE20 subfamily.</text>
</comment>
<dbReference type="InterPro" id="IPR036936">
    <property type="entry name" value="CRIB_dom_sf"/>
</dbReference>
<evidence type="ECO:0000256" key="8">
    <source>
        <dbReference type="ARBA" id="ARBA00022777"/>
    </source>
</evidence>
<dbReference type="FunFam" id="3.30.200.20:FF:000705">
    <property type="entry name" value="Non-specific serine/threonine protein kinase"/>
    <property type="match status" value="1"/>
</dbReference>
<dbReference type="EMBL" id="JBAMIC010000010">
    <property type="protein sequence ID" value="KAK7101724.1"/>
    <property type="molecule type" value="Genomic_DNA"/>
</dbReference>
<evidence type="ECO:0000256" key="13">
    <source>
        <dbReference type="RuleBase" id="RU000304"/>
    </source>
</evidence>
<proteinExistence type="inferred from homology"/>
<reference evidence="16 17" key="1">
    <citation type="submission" date="2024-02" db="EMBL/GenBank/DDBJ databases">
        <title>Chromosome-scale genome assembly of the rough periwinkle Littorina saxatilis.</title>
        <authorList>
            <person name="De Jode A."/>
            <person name="Faria R."/>
            <person name="Formenti G."/>
            <person name="Sims Y."/>
            <person name="Smith T.P."/>
            <person name="Tracey A."/>
            <person name="Wood J.M.D."/>
            <person name="Zagrodzka Z.B."/>
            <person name="Johannesson K."/>
            <person name="Butlin R.K."/>
            <person name="Leder E.H."/>
        </authorList>
    </citation>
    <scope>NUCLEOTIDE SEQUENCE [LARGE SCALE GENOMIC DNA]</scope>
    <source>
        <strain evidence="16">Snail1</strain>
        <tissue evidence="16">Muscle</tissue>
    </source>
</reference>
<evidence type="ECO:0000256" key="1">
    <source>
        <dbReference type="ARBA" id="ARBA00004496"/>
    </source>
</evidence>
<feature type="compositionally biased region" description="Basic and acidic residues" evidence="14">
    <location>
        <begin position="116"/>
        <end position="134"/>
    </location>
</feature>
<keyword evidence="17" id="KW-1185">Reference proteome</keyword>
<evidence type="ECO:0000256" key="9">
    <source>
        <dbReference type="ARBA" id="ARBA00022840"/>
    </source>
</evidence>
<evidence type="ECO:0000256" key="14">
    <source>
        <dbReference type="SAM" id="MobiDB-lite"/>
    </source>
</evidence>
<dbReference type="InterPro" id="IPR011009">
    <property type="entry name" value="Kinase-like_dom_sf"/>
</dbReference>
<evidence type="ECO:0000256" key="6">
    <source>
        <dbReference type="ARBA" id="ARBA00022679"/>
    </source>
</evidence>
<dbReference type="GO" id="GO:0004674">
    <property type="term" value="F:protein serine/threonine kinase activity"/>
    <property type="evidence" value="ECO:0007669"/>
    <property type="project" value="UniProtKB-KW"/>
</dbReference>
<dbReference type="Pfam" id="PF00786">
    <property type="entry name" value="PBD"/>
    <property type="match status" value="1"/>
</dbReference>
<sequence length="474" mass="52653">MTSKISRLFRPKRSDKLSIGKEGEDGGAATTMSIGEPFNVVRNYHVNFDKSTGEFVGIPPAWRHLLDESNISKEEQKAHPEEVVNSLKTYAKSIKRKSSTTKFMLVATTIRESDEVLEGEKDEKDGGVFTEDKAAGAGPGASKDVEDTTDGSPQLRQTENTDEDDGQVVSRRPRTQKPMTDAEINNALKEVASPGNPHDKYDVQKKLGAGASGSVVLAKVKSSTDVVAIKMMDLNNQPKKELIITEIEVMKSYRHDNIVNFLDCYYLENELWVVMEYLDGGALTDVVTETIMKEGQIAAVCRECLKALEFLHSRSIIHRDIKSDNVLLGMVGAVKLTDFGFCAQLSGDKSKRDTMVGTPYWMAPEVVSRKQYGNKVDIWSLGIMIIEMLEGEPPYLNETPLKAIYQIATKGKPDIKNEEKLSEELRDFIHCCLDVDPEKRGSATDLLKHPFLHKCMALSTLKPLVVAARQNTGH</sequence>
<dbReference type="InterPro" id="IPR017441">
    <property type="entry name" value="Protein_kinase_ATP_BS"/>
</dbReference>
<dbReference type="GO" id="GO:0005524">
    <property type="term" value="F:ATP binding"/>
    <property type="evidence" value="ECO:0007669"/>
    <property type="project" value="UniProtKB-UniRule"/>
</dbReference>
<dbReference type="GO" id="GO:0005737">
    <property type="term" value="C:cytoplasm"/>
    <property type="evidence" value="ECO:0007669"/>
    <property type="project" value="UniProtKB-SubCell"/>
</dbReference>
<organism evidence="16 17">
    <name type="scientific">Littorina saxatilis</name>
    <dbReference type="NCBI Taxonomy" id="31220"/>
    <lineage>
        <taxon>Eukaryota</taxon>
        <taxon>Metazoa</taxon>
        <taxon>Spiralia</taxon>
        <taxon>Lophotrochozoa</taxon>
        <taxon>Mollusca</taxon>
        <taxon>Gastropoda</taxon>
        <taxon>Caenogastropoda</taxon>
        <taxon>Littorinimorpha</taxon>
        <taxon>Littorinoidea</taxon>
        <taxon>Littorinidae</taxon>
        <taxon>Littorina</taxon>
    </lineage>
</organism>
<accession>A0AAN9BBT8</accession>
<protein>
    <recommendedName>
        <fullName evidence="3">non-specific serine/threonine protein kinase</fullName>
        <ecNumber evidence="3">2.7.11.1</ecNumber>
    </recommendedName>
</protein>
<dbReference type="SMART" id="SM00285">
    <property type="entry name" value="PBD"/>
    <property type="match status" value="1"/>
</dbReference>
<evidence type="ECO:0000256" key="2">
    <source>
        <dbReference type="ARBA" id="ARBA00008874"/>
    </source>
</evidence>
<dbReference type="CDD" id="cd06614">
    <property type="entry name" value="STKc_PAK"/>
    <property type="match status" value="1"/>
</dbReference>
<dbReference type="PANTHER" id="PTHR45832">
    <property type="entry name" value="SERINE/THREONINE-PROTEIN KINASE SAMKA-RELATED-RELATED"/>
    <property type="match status" value="1"/>
</dbReference>
<evidence type="ECO:0000256" key="3">
    <source>
        <dbReference type="ARBA" id="ARBA00012513"/>
    </source>
</evidence>
<dbReference type="PANTHER" id="PTHR45832:SF22">
    <property type="entry name" value="SERINE_THREONINE-PROTEIN KINASE SAMKA-RELATED"/>
    <property type="match status" value="1"/>
</dbReference>
<keyword evidence="6" id="KW-0808">Transferase</keyword>
<evidence type="ECO:0000256" key="10">
    <source>
        <dbReference type="ARBA" id="ARBA00047899"/>
    </source>
</evidence>
<feature type="region of interest" description="Disordered" evidence="14">
    <location>
        <begin position="13"/>
        <end position="32"/>
    </location>
</feature>
<dbReference type="Pfam" id="PF00069">
    <property type="entry name" value="Pkinase"/>
    <property type="match status" value="1"/>
</dbReference>
<feature type="binding site" evidence="12">
    <location>
        <position position="230"/>
    </location>
    <ligand>
        <name>ATP</name>
        <dbReference type="ChEBI" id="CHEBI:30616"/>
    </ligand>
</feature>
<dbReference type="EC" id="2.7.11.1" evidence="3"/>
<dbReference type="InterPro" id="IPR000719">
    <property type="entry name" value="Prot_kinase_dom"/>
</dbReference>
<name>A0AAN9BBT8_9CAEN</name>
<dbReference type="FunFam" id="1.10.510.10:FF:000011">
    <property type="entry name" value="Non-specific serine/threonine protein kinase"/>
    <property type="match status" value="1"/>
</dbReference>
<keyword evidence="5 13" id="KW-0723">Serine/threonine-protein kinase</keyword>
<feature type="domain" description="Protein kinase" evidence="15">
    <location>
        <begin position="201"/>
        <end position="452"/>
    </location>
</feature>
<dbReference type="Gene3D" id="1.10.510.10">
    <property type="entry name" value="Transferase(Phosphotransferase) domain 1"/>
    <property type="match status" value="1"/>
</dbReference>
<dbReference type="SMART" id="SM00220">
    <property type="entry name" value="S_TKc"/>
    <property type="match status" value="1"/>
</dbReference>
<dbReference type="CDD" id="cd01093">
    <property type="entry name" value="CRIB_PAK_like"/>
    <property type="match status" value="1"/>
</dbReference>
<evidence type="ECO:0000256" key="5">
    <source>
        <dbReference type="ARBA" id="ARBA00022527"/>
    </source>
</evidence>
<comment type="subcellular location">
    <subcellularLocation>
        <location evidence="1">Cytoplasm</location>
    </subcellularLocation>
</comment>
<comment type="catalytic activity">
    <reaction evidence="11">
        <text>L-seryl-[protein] + ATP = O-phospho-L-seryl-[protein] + ADP + H(+)</text>
        <dbReference type="Rhea" id="RHEA:17989"/>
        <dbReference type="Rhea" id="RHEA-COMP:9863"/>
        <dbReference type="Rhea" id="RHEA-COMP:11604"/>
        <dbReference type="ChEBI" id="CHEBI:15378"/>
        <dbReference type="ChEBI" id="CHEBI:29999"/>
        <dbReference type="ChEBI" id="CHEBI:30616"/>
        <dbReference type="ChEBI" id="CHEBI:83421"/>
        <dbReference type="ChEBI" id="CHEBI:456216"/>
        <dbReference type="EC" id="2.7.11.1"/>
    </reaction>
</comment>
<dbReference type="AlphaFoldDB" id="A0AAN9BBT8"/>
<dbReference type="InterPro" id="IPR008271">
    <property type="entry name" value="Ser/Thr_kinase_AS"/>
</dbReference>
<dbReference type="PROSITE" id="PS00108">
    <property type="entry name" value="PROTEIN_KINASE_ST"/>
    <property type="match status" value="1"/>
</dbReference>
<gene>
    <name evidence="16" type="ORF">V1264_020061</name>
</gene>
<keyword evidence="8" id="KW-0418">Kinase</keyword>
<evidence type="ECO:0000313" key="16">
    <source>
        <dbReference type="EMBL" id="KAK7101724.1"/>
    </source>
</evidence>
<dbReference type="Gene3D" id="3.30.200.20">
    <property type="entry name" value="Phosphorylase Kinase, domain 1"/>
    <property type="match status" value="1"/>
</dbReference>
<dbReference type="Gene3D" id="3.90.810.10">
    <property type="entry name" value="CRIB domain"/>
    <property type="match status" value="1"/>
</dbReference>
<evidence type="ECO:0000313" key="17">
    <source>
        <dbReference type="Proteomes" id="UP001374579"/>
    </source>
</evidence>
<dbReference type="SUPFAM" id="SSF56112">
    <property type="entry name" value="Protein kinase-like (PK-like)"/>
    <property type="match status" value="1"/>
</dbReference>